<dbReference type="Gene3D" id="3.80.10.10">
    <property type="entry name" value="Ribonuclease Inhibitor"/>
    <property type="match status" value="2"/>
</dbReference>
<organism evidence="5 6">
    <name type="scientific">Chironomus riparius</name>
    <dbReference type="NCBI Taxonomy" id="315576"/>
    <lineage>
        <taxon>Eukaryota</taxon>
        <taxon>Metazoa</taxon>
        <taxon>Ecdysozoa</taxon>
        <taxon>Arthropoda</taxon>
        <taxon>Hexapoda</taxon>
        <taxon>Insecta</taxon>
        <taxon>Pterygota</taxon>
        <taxon>Neoptera</taxon>
        <taxon>Endopterygota</taxon>
        <taxon>Diptera</taxon>
        <taxon>Nematocera</taxon>
        <taxon>Chironomoidea</taxon>
        <taxon>Chironomidae</taxon>
        <taxon>Chironominae</taxon>
        <taxon>Chironomus</taxon>
    </lineage>
</organism>
<dbReference type="FunFam" id="3.80.10.10:FF:001164">
    <property type="entry name" value="GH01279p"/>
    <property type="match status" value="1"/>
</dbReference>
<proteinExistence type="predicted"/>
<keyword evidence="1" id="KW-0433">Leucine-rich repeat</keyword>
<keyword evidence="6" id="KW-1185">Reference proteome</keyword>
<dbReference type="SMART" id="SM00364">
    <property type="entry name" value="LRR_BAC"/>
    <property type="match status" value="6"/>
</dbReference>
<dbReference type="InterPro" id="IPR050328">
    <property type="entry name" value="Dev_Immune_Receptor"/>
</dbReference>
<dbReference type="InterPro" id="IPR001611">
    <property type="entry name" value="Leu-rich_rpt"/>
</dbReference>
<evidence type="ECO:0000256" key="1">
    <source>
        <dbReference type="ARBA" id="ARBA00022614"/>
    </source>
</evidence>
<feature type="signal peptide" evidence="4">
    <location>
        <begin position="1"/>
        <end position="22"/>
    </location>
</feature>
<evidence type="ECO:0000256" key="2">
    <source>
        <dbReference type="ARBA" id="ARBA00022729"/>
    </source>
</evidence>
<name>A0A9N9RK97_9DIPT</name>
<evidence type="ECO:0000313" key="5">
    <source>
        <dbReference type="EMBL" id="CAG9798432.1"/>
    </source>
</evidence>
<dbReference type="PANTHER" id="PTHR24373">
    <property type="entry name" value="SLIT RELATED LEUCINE-RICH REPEAT NEURONAL PROTEIN"/>
    <property type="match status" value="1"/>
</dbReference>
<dbReference type="OrthoDB" id="676979at2759"/>
<dbReference type="Pfam" id="PF00560">
    <property type="entry name" value="LRR_1"/>
    <property type="match status" value="1"/>
</dbReference>
<dbReference type="PANTHER" id="PTHR24373:SF398">
    <property type="entry name" value="LEUCINE-RICH REPEAT-CONTAINING G-PROTEIN COUPLED RECEPTOR 6"/>
    <property type="match status" value="1"/>
</dbReference>
<keyword evidence="3" id="KW-0677">Repeat</keyword>
<dbReference type="AlphaFoldDB" id="A0A9N9RK97"/>
<accession>A0A9N9RK97</accession>
<dbReference type="EMBL" id="OU895877">
    <property type="protein sequence ID" value="CAG9798432.1"/>
    <property type="molecule type" value="Genomic_DNA"/>
</dbReference>
<dbReference type="SMART" id="SM00369">
    <property type="entry name" value="LRR_TYP"/>
    <property type="match status" value="8"/>
</dbReference>
<dbReference type="GO" id="GO:0031012">
    <property type="term" value="C:extracellular matrix"/>
    <property type="evidence" value="ECO:0007669"/>
    <property type="project" value="TreeGrafter"/>
</dbReference>
<dbReference type="Pfam" id="PF13855">
    <property type="entry name" value="LRR_8"/>
    <property type="match status" value="1"/>
</dbReference>
<dbReference type="PROSITE" id="PS51450">
    <property type="entry name" value="LRR"/>
    <property type="match status" value="5"/>
</dbReference>
<reference evidence="5" key="2">
    <citation type="submission" date="2022-10" db="EMBL/GenBank/DDBJ databases">
        <authorList>
            <consortium name="ENA_rothamsted_submissions"/>
            <consortium name="culmorum"/>
            <person name="King R."/>
        </authorList>
    </citation>
    <scope>NUCLEOTIDE SEQUENCE</scope>
</reference>
<evidence type="ECO:0000256" key="3">
    <source>
        <dbReference type="ARBA" id="ARBA00022737"/>
    </source>
</evidence>
<gene>
    <name evidence="5" type="ORF">CHIRRI_LOCUS1414</name>
</gene>
<dbReference type="InterPro" id="IPR032675">
    <property type="entry name" value="LRR_dom_sf"/>
</dbReference>
<dbReference type="GO" id="GO:0005615">
    <property type="term" value="C:extracellular space"/>
    <property type="evidence" value="ECO:0007669"/>
    <property type="project" value="TreeGrafter"/>
</dbReference>
<dbReference type="InterPro" id="IPR003591">
    <property type="entry name" value="Leu-rich_rpt_typical-subtyp"/>
</dbReference>
<reference evidence="5" key="1">
    <citation type="submission" date="2022-01" db="EMBL/GenBank/DDBJ databases">
        <authorList>
            <person name="King R."/>
        </authorList>
    </citation>
    <scope>NUCLEOTIDE SEQUENCE</scope>
</reference>
<keyword evidence="2 4" id="KW-0732">Signal</keyword>
<dbReference type="SUPFAM" id="SSF52058">
    <property type="entry name" value="L domain-like"/>
    <property type="match status" value="1"/>
</dbReference>
<feature type="chain" id="PRO_5040200831" evidence="4">
    <location>
        <begin position="23"/>
        <end position="501"/>
    </location>
</feature>
<dbReference type="Proteomes" id="UP001153620">
    <property type="component" value="Chromosome 1"/>
</dbReference>
<protein>
    <submittedName>
        <fullName evidence="5">Uncharacterized protein</fullName>
    </submittedName>
</protein>
<sequence length="501" mass="57526">MELKVYVLILIVLLSLIQTAFSVCNYRTDNFYGYMCDFKIHNPNGQNNFTDIVGWHSWFRGDGNVQATIVMSGSYSINFPAVICNKFYNNIWINLSSIGIKFIDYFALRSCKNLQYLDLDNNKITDINEMSFIYNLDMRTLLLYSNQLSTLPESVFGKLKKLTTLKLNNNKLTQLPQNIFNETKALKDLNLDDNLIESLPSNIFKSLNNLQVLRMSNNKITSILPDWFKTLGNLLTLYLEGNKIEQLPVNAFNSLKKVTKISLIRNNLKIIHSDSFGILPSLTHIYLQNNVINGFYEKIIDNTKVHTLDMFNNLCANVNIFDNSTDKESMRTTMGKCFDNYEITVFGCISGNLDARMCKLEGENEKTLASFQKIDNQTNQIVSQADQLIKEIKTLKLDTQGLHLSVEKLTIDQKVLSKNFTSFSTENQKHRDTFEAKMEAFMLESSDKSILMAENQEEIEKLHALINELKVFVNNQSSGYEELHNQVLDLMARPCECHQLN</sequence>
<evidence type="ECO:0000313" key="6">
    <source>
        <dbReference type="Proteomes" id="UP001153620"/>
    </source>
</evidence>
<evidence type="ECO:0000256" key="4">
    <source>
        <dbReference type="SAM" id="SignalP"/>
    </source>
</evidence>